<reference evidence="2" key="1">
    <citation type="submission" date="2016-11" db="EMBL/GenBank/DDBJ databases">
        <authorList>
            <person name="Varghese N."/>
            <person name="Submissions S."/>
        </authorList>
    </citation>
    <scope>NUCLEOTIDE SEQUENCE [LARGE SCALE GENOMIC DNA]</scope>
    <source>
        <strain evidence="2">CGMCC 1.8995</strain>
    </source>
</reference>
<name>A0A1M5LJ79_9ALTE</name>
<evidence type="ECO:0000313" key="2">
    <source>
        <dbReference type="Proteomes" id="UP000184520"/>
    </source>
</evidence>
<protein>
    <submittedName>
        <fullName evidence="1">Uncharacterized protein</fullName>
    </submittedName>
</protein>
<organism evidence="1 2">
    <name type="scientific">Marisediminitalea aggregata</name>
    <dbReference type="NCBI Taxonomy" id="634436"/>
    <lineage>
        <taxon>Bacteria</taxon>
        <taxon>Pseudomonadati</taxon>
        <taxon>Pseudomonadota</taxon>
        <taxon>Gammaproteobacteria</taxon>
        <taxon>Alteromonadales</taxon>
        <taxon>Alteromonadaceae</taxon>
        <taxon>Marisediminitalea</taxon>
    </lineage>
</organism>
<accession>A0A1M5LJ79</accession>
<sequence>MPIVAKQKVIVLDGHCEIDAAEELEQWLVSHPKGQVNAKKLVSAHTAVLQVLIYHRPAFSVWPEAGHWQWLRQAMTNGREA</sequence>
<proteinExistence type="predicted"/>
<dbReference type="STRING" id="634436.SAMN05216361_2684"/>
<evidence type="ECO:0000313" key="1">
    <source>
        <dbReference type="EMBL" id="SHG65097.1"/>
    </source>
</evidence>
<dbReference type="AlphaFoldDB" id="A0A1M5LJ79"/>
<dbReference type="OrthoDB" id="7585928at2"/>
<keyword evidence="2" id="KW-1185">Reference proteome</keyword>
<gene>
    <name evidence="1" type="ORF">SAMN05216361_2684</name>
</gene>
<dbReference type="Proteomes" id="UP000184520">
    <property type="component" value="Unassembled WGS sequence"/>
</dbReference>
<dbReference type="EMBL" id="FQWD01000004">
    <property type="protein sequence ID" value="SHG65097.1"/>
    <property type="molecule type" value="Genomic_DNA"/>
</dbReference>
<dbReference type="RefSeq" id="WP_073323268.1">
    <property type="nucleotide sequence ID" value="NZ_FQWD01000004.1"/>
</dbReference>